<name>A0A178ME86_9PROT</name>
<feature type="transmembrane region" description="Helical" evidence="1">
    <location>
        <begin position="12"/>
        <end position="34"/>
    </location>
</feature>
<dbReference type="Proteomes" id="UP000078543">
    <property type="component" value="Unassembled WGS sequence"/>
</dbReference>
<comment type="caution">
    <text evidence="2">The sequence shown here is derived from an EMBL/GenBank/DDBJ whole genome shotgun (WGS) entry which is preliminary data.</text>
</comment>
<protein>
    <recommendedName>
        <fullName evidence="4">Type IV secretion system protein VirB3</fullName>
    </recommendedName>
</protein>
<dbReference type="OrthoDB" id="7363918at2"/>
<accession>A0A178ME86</accession>
<feature type="transmembrane region" description="Helical" evidence="1">
    <location>
        <begin position="40"/>
        <end position="61"/>
    </location>
</feature>
<reference evidence="2 3" key="1">
    <citation type="submission" date="2016-04" db="EMBL/GenBank/DDBJ databases">
        <title>Draft genome sequence of freshwater magnetotactic bacteria Magnetospirillum marisnigri SP-1 and Magnetospirillum moscoviense BB-1.</title>
        <authorList>
            <person name="Koziaeva V."/>
            <person name="Dziuba M.V."/>
            <person name="Ivanov T.M."/>
            <person name="Kuznetsov B."/>
            <person name="Grouzdev D.S."/>
        </authorList>
    </citation>
    <scope>NUCLEOTIDE SEQUENCE [LARGE SCALE GENOMIC DNA]</scope>
    <source>
        <strain evidence="2 3">BB-1</strain>
    </source>
</reference>
<dbReference type="EMBL" id="LWQU01000177">
    <property type="protein sequence ID" value="OAN46164.1"/>
    <property type="molecule type" value="Genomic_DNA"/>
</dbReference>
<evidence type="ECO:0000313" key="3">
    <source>
        <dbReference type="Proteomes" id="UP000078543"/>
    </source>
</evidence>
<organism evidence="2 3">
    <name type="scientific">Magnetospirillum moscoviense</name>
    <dbReference type="NCBI Taxonomy" id="1437059"/>
    <lineage>
        <taxon>Bacteria</taxon>
        <taxon>Pseudomonadati</taxon>
        <taxon>Pseudomonadota</taxon>
        <taxon>Alphaproteobacteria</taxon>
        <taxon>Rhodospirillales</taxon>
        <taxon>Rhodospirillaceae</taxon>
        <taxon>Magnetospirillum</taxon>
    </lineage>
</organism>
<dbReference type="RefSeq" id="WP_068503884.1">
    <property type="nucleotide sequence ID" value="NZ_LWQU01000177.1"/>
</dbReference>
<dbReference type="STRING" id="1437059.A6A05_16360"/>
<evidence type="ECO:0000256" key="1">
    <source>
        <dbReference type="SAM" id="Phobius"/>
    </source>
</evidence>
<evidence type="ECO:0008006" key="4">
    <source>
        <dbReference type="Google" id="ProtNLM"/>
    </source>
</evidence>
<dbReference type="AlphaFoldDB" id="A0A178ME86"/>
<keyword evidence="3" id="KW-1185">Reference proteome</keyword>
<sequence>MKARSVVFTHTQHPVAIFGMPPILAILSVAAGAVAFLVTILVGAVPISMIVLVLVTGPLLVKAHSKGQADRHIETVFLTALAFWGLSSRRWLLTGAFPKRSHGGRS</sequence>
<keyword evidence="1" id="KW-0812">Transmembrane</keyword>
<keyword evidence="1" id="KW-0472">Membrane</keyword>
<proteinExistence type="predicted"/>
<evidence type="ECO:0000313" key="2">
    <source>
        <dbReference type="EMBL" id="OAN46164.1"/>
    </source>
</evidence>
<gene>
    <name evidence="2" type="ORF">A6A05_16360</name>
</gene>
<keyword evidence="1" id="KW-1133">Transmembrane helix</keyword>